<comment type="caution">
    <text evidence="1">The sequence shown here is derived from an EMBL/GenBank/DDBJ whole genome shotgun (WGS) entry which is preliminary data.</text>
</comment>
<name>X0UXE9_9ZZZZ</name>
<proteinExistence type="predicted"/>
<gene>
    <name evidence="1" type="ORF">S01H1_40173</name>
</gene>
<evidence type="ECO:0000313" key="1">
    <source>
        <dbReference type="EMBL" id="GAG03887.1"/>
    </source>
</evidence>
<protein>
    <submittedName>
        <fullName evidence="1">Uncharacterized protein</fullName>
    </submittedName>
</protein>
<dbReference type="AlphaFoldDB" id="X0UXE9"/>
<dbReference type="EMBL" id="BARS01025416">
    <property type="protein sequence ID" value="GAG03887.1"/>
    <property type="molecule type" value="Genomic_DNA"/>
</dbReference>
<sequence length="58" mass="6947">MKLFNVLLPEHWLPTLRQIAREQSATQRKDVTVSSMIRELLQEKFKLEEKQSPKRDKP</sequence>
<accession>X0UXE9</accession>
<reference evidence="1" key="1">
    <citation type="journal article" date="2014" name="Front. Microbiol.">
        <title>High frequency of phylogenetically diverse reductive dehalogenase-homologous genes in deep subseafloor sedimentary metagenomes.</title>
        <authorList>
            <person name="Kawai M."/>
            <person name="Futagami T."/>
            <person name="Toyoda A."/>
            <person name="Takaki Y."/>
            <person name="Nishi S."/>
            <person name="Hori S."/>
            <person name="Arai W."/>
            <person name="Tsubouchi T."/>
            <person name="Morono Y."/>
            <person name="Uchiyama I."/>
            <person name="Ito T."/>
            <person name="Fujiyama A."/>
            <person name="Inagaki F."/>
            <person name="Takami H."/>
        </authorList>
    </citation>
    <scope>NUCLEOTIDE SEQUENCE</scope>
    <source>
        <strain evidence="1">Expedition CK06-06</strain>
    </source>
</reference>
<organism evidence="1">
    <name type="scientific">marine sediment metagenome</name>
    <dbReference type="NCBI Taxonomy" id="412755"/>
    <lineage>
        <taxon>unclassified sequences</taxon>
        <taxon>metagenomes</taxon>
        <taxon>ecological metagenomes</taxon>
    </lineage>
</organism>